<dbReference type="EMBL" id="JH159159">
    <property type="protein sequence ID" value="EGZ09628.1"/>
    <property type="molecule type" value="Genomic_DNA"/>
</dbReference>
<feature type="domain" description="Helicase-associated" evidence="1">
    <location>
        <begin position="108"/>
        <end position="179"/>
    </location>
</feature>
<dbReference type="Proteomes" id="UP000002640">
    <property type="component" value="Unassembled WGS sequence"/>
</dbReference>
<evidence type="ECO:0000259" key="1">
    <source>
        <dbReference type="Pfam" id="PF03457"/>
    </source>
</evidence>
<dbReference type="InterPro" id="IPR005114">
    <property type="entry name" value="Helicase_assoc"/>
</dbReference>
<dbReference type="STRING" id="1094619.G5A4M8"/>
<dbReference type="PANTHER" id="PTHR37066:SF1">
    <property type="entry name" value="LNS2_PITP DOMAIN-CONTAINING PROTEIN"/>
    <property type="match status" value="1"/>
</dbReference>
<gene>
    <name evidence="2" type="ORF">PHYSODRAFT_263311</name>
</gene>
<evidence type="ECO:0000313" key="3">
    <source>
        <dbReference type="Proteomes" id="UP000002640"/>
    </source>
</evidence>
<protein>
    <recommendedName>
        <fullName evidence="1">Helicase-associated domain-containing protein</fullName>
    </recommendedName>
</protein>
<organism evidence="2 3">
    <name type="scientific">Phytophthora sojae (strain P6497)</name>
    <name type="common">Soybean stem and root rot agent</name>
    <name type="synonym">Phytophthora megasperma f. sp. glycines</name>
    <dbReference type="NCBI Taxonomy" id="1094619"/>
    <lineage>
        <taxon>Eukaryota</taxon>
        <taxon>Sar</taxon>
        <taxon>Stramenopiles</taxon>
        <taxon>Oomycota</taxon>
        <taxon>Peronosporomycetes</taxon>
        <taxon>Peronosporales</taxon>
        <taxon>Peronosporaceae</taxon>
        <taxon>Phytophthora</taxon>
    </lineage>
</organism>
<dbReference type="PANTHER" id="PTHR37066">
    <property type="entry name" value="HELICASE-ASSOCIATED"/>
    <property type="match status" value="1"/>
</dbReference>
<dbReference type="InParanoid" id="G5A4M8"/>
<reference evidence="2 3" key="1">
    <citation type="journal article" date="2006" name="Science">
        <title>Phytophthora genome sequences uncover evolutionary origins and mechanisms of pathogenesis.</title>
        <authorList>
            <person name="Tyler B.M."/>
            <person name="Tripathy S."/>
            <person name="Zhang X."/>
            <person name="Dehal P."/>
            <person name="Jiang R.H."/>
            <person name="Aerts A."/>
            <person name="Arredondo F.D."/>
            <person name="Baxter L."/>
            <person name="Bensasson D."/>
            <person name="Beynon J.L."/>
            <person name="Chapman J."/>
            <person name="Damasceno C.M."/>
            <person name="Dorrance A.E."/>
            <person name="Dou D."/>
            <person name="Dickerman A.W."/>
            <person name="Dubchak I.L."/>
            <person name="Garbelotto M."/>
            <person name="Gijzen M."/>
            <person name="Gordon S.G."/>
            <person name="Govers F."/>
            <person name="Grunwald N.J."/>
            <person name="Huang W."/>
            <person name="Ivors K.L."/>
            <person name="Jones R.W."/>
            <person name="Kamoun S."/>
            <person name="Krampis K."/>
            <person name="Lamour K.H."/>
            <person name="Lee M.K."/>
            <person name="McDonald W.H."/>
            <person name="Medina M."/>
            <person name="Meijer H.J."/>
            <person name="Nordberg E.K."/>
            <person name="Maclean D.J."/>
            <person name="Ospina-Giraldo M.D."/>
            <person name="Morris P.F."/>
            <person name="Phuntumart V."/>
            <person name="Putnam N.H."/>
            <person name="Rash S."/>
            <person name="Rose J.K."/>
            <person name="Sakihama Y."/>
            <person name="Salamov A.A."/>
            <person name="Savidor A."/>
            <person name="Scheuring C.F."/>
            <person name="Smith B.M."/>
            <person name="Sobral B.W."/>
            <person name="Terry A."/>
            <person name="Torto-Alalibo T.A."/>
            <person name="Win J."/>
            <person name="Xu Z."/>
            <person name="Zhang H."/>
            <person name="Grigoriev I.V."/>
            <person name="Rokhsar D.S."/>
            <person name="Boore J.L."/>
        </authorList>
    </citation>
    <scope>NUCLEOTIDE SEQUENCE [LARGE SCALE GENOMIC DNA]</scope>
    <source>
        <strain evidence="2 3">P6497</strain>
    </source>
</reference>
<dbReference type="GeneID" id="20639486"/>
<proteinExistence type="predicted"/>
<sequence>MRQVVSGAHRFLSSRRRPERFSSLAAALRVFHEQNDHFLVPYTFQVPQNEPQNAATSVWPEDARGLNLGREIRKFVDISSCKPSPKLEETRRQLDAVGFPKIHDWKRFQWEQISLSALKNYKKMEGDLLVKRNFVVPEGDPQWPKTTWGFKLGSQVNSLRQKKEKLEKYQIQDLDDIGFVWVVAVYNWDVMFMPALRRYQELYGHCDVPQNFVVGEGEDEENECPEGLRGFRLGAVVNRIRAISAFSDYVDRDRKELEKLGFYLNSNDQKWQETILPAFETYHRVYGDCNIAALFIVPEEDPWPQSTWGIRLGYIAQNIRNRGDFFRQVARDFDKLEQIGFVWNVSAAKWEYGVMPALTTYVLAFGSADVPADFVVPSEDPWPEASRELKLGELATNPVRRKRFADFIEIDRLQLEALGFFWSAMPGDEISEMAEDDDLGEW</sequence>
<dbReference type="KEGG" id="psoj:PHYSODRAFT_263311"/>
<evidence type="ECO:0000313" key="2">
    <source>
        <dbReference type="EMBL" id="EGZ09628.1"/>
    </source>
</evidence>
<dbReference type="OMA" id="DIGFVWV"/>
<dbReference type="RefSeq" id="XP_009534489.1">
    <property type="nucleotide sequence ID" value="XM_009536194.1"/>
</dbReference>
<name>G5A4M8_PHYSP</name>
<keyword evidence="3" id="KW-1185">Reference proteome</keyword>
<dbReference type="Pfam" id="PF03457">
    <property type="entry name" value="HA"/>
    <property type="match status" value="1"/>
</dbReference>
<accession>G5A4M8</accession>
<dbReference type="AlphaFoldDB" id="G5A4M8"/>